<dbReference type="SUPFAM" id="SSF110857">
    <property type="entry name" value="Gamma-glutamyl cyclotransferase-like"/>
    <property type="match status" value="1"/>
</dbReference>
<evidence type="ECO:0000259" key="4">
    <source>
        <dbReference type="Pfam" id="PF06094"/>
    </source>
</evidence>
<gene>
    <name evidence="5" type="ORF">P170DRAFT_507996</name>
</gene>
<dbReference type="Proteomes" id="UP000234275">
    <property type="component" value="Unassembled WGS sequence"/>
</dbReference>
<dbReference type="GeneID" id="36562231"/>
<keyword evidence="2" id="KW-0808">Transferase</keyword>
<name>A0A2I2GKD7_9EURO</name>
<dbReference type="Gene3D" id="3.10.490.10">
    <property type="entry name" value="Gamma-glutamyl cyclotransferase-like"/>
    <property type="match status" value="1"/>
</dbReference>
<dbReference type="InterPro" id="IPR045038">
    <property type="entry name" value="AIG2-like"/>
</dbReference>
<dbReference type="InterPro" id="IPR013024">
    <property type="entry name" value="GGCT-like"/>
</dbReference>
<evidence type="ECO:0000256" key="2">
    <source>
        <dbReference type="ARBA" id="ARBA00022679"/>
    </source>
</evidence>
<comment type="caution">
    <text evidence="5">The sequence shown here is derived from an EMBL/GenBank/DDBJ whole genome shotgun (WGS) entry which is preliminary data.</text>
</comment>
<organism evidence="5 6">
    <name type="scientific">Aspergillus steynii IBT 23096</name>
    <dbReference type="NCBI Taxonomy" id="1392250"/>
    <lineage>
        <taxon>Eukaryota</taxon>
        <taxon>Fungi</taxon>
        <taxon>Dikarya</taxon>
        <taxon>Ascomycota</taxon>
        <taxon>Pezizomycotina</taxon>
        <taxon>Eurotiomycetes</taxon>
        <taxon>Eurotiomycetidae</taxon>
        <taxon>Eurotiales</taxon>
        <taxon>Aspergillaceae</taxon>
        <taxon>Aspergillus</taxon>
        <taxon>Aspergillus subgen. Circumdati</taxon>
    </lineage>
</organism>
<dbReference type="OrthoDB" id="3262926at2759"/>
<dbReference type="EMBL" id="MSFO01000002">
    <property type="protein sequence ID" value="PLB53348.1"/>
    <property type="molecule type" value="Genomic_DNA"/>
</dbReference>
<dbReference type="AlphaFoldDB" id="A0A2I2GKD7"/>
<dbReference type="PANTHER" id="PTHR31544:SF4">
    <property type="entry name" value="GAMMA-GLUTAMYLCYCLOTRANSFERASE-RELATED"/>
    <property type="match status" value="1"/>
</dbReference>
<dbReference type="CDD" id="cd06661">
    <property type="entry name" value="GGCT_like"/>
    <property type="match status" value="1"/>
</dbReference>
<dbReference type="VEuPathDB" id="FungiDB:P170DRAFT_507996"/>
<sequence>MSTRPMPLMMGKPRAQNASEATSIRTLTACDRYTETDKPEDLFQRQWCFVYGTLIDHDTLCRVLKLTKSHTPLVMRRARVSGYEIKMWGTYPALVVRELNTIDGMAWEVLSQRQLDRLAAYQTDKYCLRRCMIELLNDDGSVGKRVEGLTFV</sequence>
<dbReference type="PANTHER" id="PTHR31544">
    <property type="entry name" value="AIG2-LIKE PROTEIN D"/>
    <property type="match status" value="1"/>
</dbReference>
<protein>
    <recommendedName>
        <fullName evidence="3">Putative gamma-glutamylcyclotransferase</fullName>
    </recommendedName>
</protein>
<proteinExistence type="inferred from homology"/>
<dbReference type="GO" id="GO:0016740">
    <property type="term" value="F:transferase activity"/>
    <property type="evidence" value="ECO:0007669"/>
    <property type="project" value="UniProtKB-KW"/>
</dbReference>
<evidence type="ECO:0000313" key="6">
    <source>
        <dbReference type="Proteomes" id="UP000234275"/>
    </source>
</evidence>
<keyword evidence="6" id="KW-1185">Reference proteome</keyword>
<comment type="similarity">
    <text evidence="1">Belongs to the gamma-glutamylcyclotransferase family.</text>
</comment>
<dbReference type="InterPro" id="IPR036568">
    <property type="entry name" value="GGCT-like_sf"/>
</dbReference>
<evidence type="ECO:0000313" key="5">
    <source>
        <dbReference type="EMBL" id="PLB53348.1"/>
    </source>
</evidence>
<feature type="domain" description="Gamma-glutamylcyclotransferase AIG2-like" evidence="4">
    <location>
        <begin position="48"/>
        <end position="141"/>
    </location>
</feature>
<evidence type="ECO:0000256" key="1">
    <source>
        <dbReference type="ARBA" id="ARBA00008861"/>
    </source>
</evidence>
<evidence type="ECO:0000256" key="3">
    <source>
        <dbReference type="ARBA" id="ARBA00030602"/>
    </source>
</evidence>
<dbReference type="Pfam" id="PF06094">
    <property type="entry name" value="GGACT"/>
    <property type="match status" value="1"/>
</dbReference>
<dbReference type="InterPro" id="IPR009288">
    <property type="entry name" value="AIG2-like_dom"/>
</dbReference>
<reference evidence="5 6" key="1">
    <citation type="submission" date="2016-12" db="EMBL/GenBank/DDBJ databases">
        <title>The genomes of Aspergillus section Nigri reveals drivers in fungal speciation.</title>
        <authorList>
            <consortium name="DOE Joint Genome Institute"/>
            <person name="Vesth T.C."/>
            <person name="Nybo J."/>
            <person name="Theobald S."/>
            <person name="Brandl J."/>
            <person name="Frisvad J.C."/>
            <person name="Nielsen K.F."/>
            <person name="Lyhne E.K."/>
            <person name="Kogle M.E."/>
            <person name="Kuo A."/>
            <person name="Riley R."/>
            <person name="Clum A."/>
            <person name="Nolan M."/>
            <person name="Lipzen A."/>
            <person name="Salamov A."/>
            <person name="Henrissat B."/>
            <person name="Wiebenga A."/>
            <person name="De Vries R.P."/>
            <person name="Grigoriev I.V."/>
            <person name="Mortensen U.H."/>
            <person name="Andersen M.R."/>
            <person name="Baker S.E."/>
        </authorList>
    </citation>
    <scope>NUCLEOTIDE SEQUENCE [LARGE SCALE GENOMIC DNA]</scope>
    <source>
        <strain evidence="5 6">IBT 23096</strain>
    </source>
</reference>
<accession>A0A2I2GKD7</accession>
<dbReference type="STRING" id="1392250.A0A2I2GKD7"/>
<dbReference type="RefSeq" id="XP_024708650.1">
    <property type="nucleotide sequence ID" value="XM_024854525.1"/>
</dbReference>